<evidence type="ECO:0000313" key="2">
    <source>
        <dbReference type="Proteomes" id="UP000299102"/>
    </source>
</evidence>
<dbReference type="Pfam" id="PF05380">
    <property type="entry name" value="Peptidase_A17"/>
    <property type="match status" value="1"/>
</dbReference>
<evidence type="ECO:0000313" key="1">
    <source>
        <dbReference type="EMBL" id="GBP89620.1"/>
    </source>
</evidence>
<dbReference type="Proteomes" id="UP000299102">
    <property type="component" value="Unassembled WGS sequence"/>
</dbReference>
<gene>
    <name evidence="1" type="ORF">EVAR_57639_1</name>
</gene>
<dbReference type="Gene3D" id="3.60.10.10">
    <property type="entry name" value="Endonuclease/exonuclease/phosphatase"/>
    <property type="match status" value="1"/>
</dbReference>
<proteinExistence type="predicted"/>
<sequence>MCKRKHNSPIHVCKDDNKEQRSLTVSTCVTNEILLSTAIVTISGSNSDKVCEVRYLLDSGSQSSFISNSHEIRRQLSKFWELEEVSSRPKMSQEEEACEEHFVRHTCRLPDGRFCVTLPLKIDPRHLACVYVRSADALGNITVRLLCAKAKVKPLKAITIPRMELCGALLAARLYDKVKKALRITIDQVQFWCDSKVVLDWLKISPQKLTCEEDHSHHCRHQIYKILIRVAFTDMLGLNKRDSFFGLSGTRSGSSIAIRELPRIAQQLGLDFVLVQKQYSNVKQIQVGKEPKAGVMLTRTDVALTRLAQLSIPHCLVAHMASCDLYAISRYYQNSDRIDPHLDHFGRVLNLLHVRRIVIYIELYIEKAFCSVLQHMQSKELGDLQTKAPQD</sequence>
<reference evidence="1 2" key="1">
    <citation type="journal article" date="2019" name="Commun. Biol.">
        <title>The bagworm genome reveals a unique fibroin gene that provides high tensile strength.</title>
        <authorList>
            <person name="Kono N."/>
            <person name="Nakamura H."/>
            <person name="Ohtoshi R."/>
            <person name="Tomita M."/>
            <person name="Numata K."/>
            <person name="Arakawa K."/>
        </authorList>
    </citation>
    <scope>NUCLEOTIDE SEQUENCE [LARGE SCALE GENOMIC DNA]</scope>
</reference>
<dbReference type="InterPro" id="IPR008042">
    <property type="entry name" value="Retrotrans_Pao"/>
</dbReference>
<dbReference type="PANTHER" id="PTHR47331">
    <property type="entry name" value="PHD-TYPE DOMAIN-CONTAINING PROTEIN"/>
    <property type="match status" value="1"/>
</dbReference>
<protein>
    <recommendedName>
        <fullName evidence="3">Peptidase aspartic putative domain-containing protein</fullName>
    </recommendedName>
</protein>
<name>A0A4C1ZNZ8_EUMVA</name>
<dbReference type="AlphaFoldDB" id="A0A4C1ZNZ8"/>
<organism evidence="1 2">
    <name type="scientific">Eumeta variegata</name>
    <name type="common">Bagworm moth</name>
    <name type="synonym">Eumeta japonica</name>
    <dbReference type="NCBI Taxonomy" id="151549"/>
    <lineage>
        <taxon>Eukaryota</taxon>
        <taxon>Metazoa</taxon>
        <taxon>Ecdysozoa</taxon>
        <taxon>Arthropoda</taxon>
        <taxon>Hexapoda</taxon>
        <taxon>Insecta</taxon>
        <taxon>Pterygota</taxon>
        <taxon>Neoptera</taxon>
        <taxon>Endopterygota</taxon>
        <taxon>Lepidoptera</taxon>
        <taxon>Glossata</taxon>
        <taxon>Ditrysia</taxon>
        <taxon>Tineoidea</taxon>
        <taxon>Psychidae</taxon>
        <taxon>Oiketicinae</taxon>
        <taxon>Eumeta</taxon>
    </lineage>
</organism>
<dbReference type="InterPro" id="IPR036691">
    <property type="entry name" value="Endo/exonu/phosph_ase_sf"/>
</dbReference>
<keyword evidence="2" id="KW-1185">Reference proteome</keyword>
<evidence type="ECO:0008006" key="3">
    <source>
        <dbReference type="Google" id="ProtNLM"/>
    </source>
</evidence>
<dbReference type="OrthoDB" id="5876180at2759"/>
<accession>A0A4C1ZNZ8</accession>
<dbReference type="PANTHER" id="PTHR47331:SF6">
    <property type="entry name" value="DOUBLECORTIN DOMAIN-CONTAINING PROTEIN"/>
    <property type="match status" value="1"/>
</dbReference>
<comment type="caution">
    <text evidence="1">The sequence shown here is derived from an EMBL/GenBank/DDBJ whole genome shotgun (WGS) entry which is preliminary data.</text>
</comment>
<dbReference type="EMBL" id="BGZK01002013">
    <property type="protein sequence ID" value="GBP89620.1"/>
    <property type="molecule type" value="Genomic_DNA"/>
</dbReference>